<evidence type="ECO:0000256" key="5">
    <source>
        <dbReference type="ARBA" id="ARBA00022729"/>
    </source>
</evidence>
<reference evidence="13" key="1">
    <citation type="submission" date="2022-11" db="UniProtKB">
        <authorList>
            <consortium name="WormBaseParasite"/>
        </authorList>
    </citation>
    <scope>IDENTIFICATION</scope>
</reference>
<sequence>MPFGGILEISRRFVDARRPLEMTADLREEMIVPYIPELPVATEELINYNQSVSHIHGIKTAPSGLESTSLMFAYGMDLFYTRVTPSGTFDILKDDFDYPFISGVMILLIVMSYVAKRFWRITAIRQAWS</sequence>
<protein>
    <recommendedName>
        <fullName evidence="3">ER membrane protein complex subunit 1</fullName>
    </recommendedName>
</protein>
<dbReference type="InterPro" id="IPR011678">
    <property type="entry name" value="EMC1_C"/>
</dbReference>
<evidence type="ECO:0000256" key="8">
    <source>
        <dbReference type="ARBA" id="ARBA00023136"/>
    </source>
</evidence>
<evidence type="ECO:0000259" key="11">
    <source>
        <dbReference type="Pfam" id="PF07774"/>
    </source>
</evidence>
<keyword evidence="8 10" id="KW-0472">Membrane</keyword>
<dbReference type="GO" id="GO:0034975">
    <property type="term" value="P:protein folding in endoplasmic reticulum"/>
    <property type="evidence" value="ECO:0007669"/>
    <property type="project" value="TreeGrafter"/>
</dbReference>
<organism evidence="12 13">
    <name type="scientific">Panagrolaimus superbus</name>
    <dbReference type="NCBI Taxonomy" id="310955"/>
    <lineage>
        <taxon>Eukaryota</taxon>
        <taxon>Metazoa</taxon>
        <taxon>Ecdysozoa</taxon>
        <taxon>Nematoda</taxon>
        <taxon>Chromadorea</taxon>
        <taxon>Rhabditida</taxon>
        <taxon>Tylenchina</taxon>
        <taxon>Panagrolaimomorpha</taxon>
        <taxon>Panagrolaimoidea</taxon>
        <taxon>Panagrolaimidae</taxon>
        <taxon>Panagrolaimus</taxon>
    </lineage>
</organism>
<accession>A0A914Z397</accession>
<evidence type="ECO:0000256" key="3">
    <source>
        <dbReference type="ARBA" id="ARBA00020824"/>
    </source>
</evidence>
<evidence type="ECO:0000256" key="1">
    <source>
        <dbReference type="ARBA" id="ARBA00004115"/>
    </source>
</evidence>
<comment type="subcellular location">
    <subcellularLocation>
        <location evidence="1">Endoplasmic reticulum membrane</location>
        <topology evidence="1">Single-pass type I membrane protein</topology>
    </subcellularLocation>
</comment>
<feature type="domain" description="ER membrane protein complex subunit 1 C-terminal" evidence="11">
    <location>
        <begin position="4"/>
        <end position="128"/>
    </location>
</feature>
<keyword evidence="4 10" id="KW-0812">Transmembrane</keyword>
<evidence type="ECO:0000256" key="4">
    <source>
        <dbReference type="ARBA" id="ARBA00022692"/>
    </source>
</evidence>
<dbReference type="PANTHER" id="PTHR21573">
    <property type="entry name" value="ER MEMBRANE PROTEIN COMPLEX SUBUNIT 1"/>
    <property type="match status" value="1"/>
</dbReference>
<dbReference type="WBParaSite" id="PSU_v2.g6368.t1">
    <property type="protein sequence ID" value="PSU_v2.g6368.t1"/>
    <property type="gene ID" value="PSU_v2.g6368"/>
</dbReference>
<evidence type="ECO:0000256" key="7">
    <source>
        <dbReference type="ARBA" id="ARBA00022989"/>
    </source>
</evidence>
<evidence type="ECO:0000256" key="2">
    <source>
        <dbReference type="ARBA" id="ARBA00007904"/>
    </source>
</evidence>
<dbReference type="AlphaFoldDB" id="A0A914Z397"/>
<keyword evidence="7 10" id="KW-1133">Transmembrane helix</keyword>
<dbReference type="InterPro" id="IPR026895">
    <property type="entry name" value="EMC1"/>
</dbReference>
<keyword evidence="6" id="KW-0256">Endoplasmic reticulum</keyword>
<evidence type="ECO:0000256" key="10">
    <source>
        <dbReference type="SAM" id="Phobius"/>
    </source>
</evidence>
<evidence type="ECO:0000256" key="9">
    <source>
        <dbReference type="ARBA" id="ARBA00023180"/>
    </source>
</evidence>
<proteinExistence type="inferred from homology"/>
<dbReference type="PANTHER" id="PTHR21573:SF0">
    <property type="entry name" value="ER MEMBRANE PROTEIN COMPLEX SUBUNIT 1"/>
    <property type="match status" value="1"/>
</dbReference>
<dbReference type="Pfam" id="PF07774">
    <property type="entry name" value="EMC1_C"/>
    <property type="match status" value="1"/>
</dbReference>
<evidence type="ECO:0000313" key="13">
    <source>
        <dbReference type="WBParaSite" id="PSU_v2.g6368.t1"/>
    </source>
</evidence>
<keyword evidence="9" id="KW-0325">Glycoprotein</keyword>
<name>A0A914Z397_9BILA</name>
<keyword evidence="5" id="KW-0732">Signal</keyword>
<keyword evidence="12" id="KW-1185">Reference proteome</keyword>
<comment type="similarity">
    <text evidence="2">Belongs to the EMC1 family.</text>
</comment>
<evidence type="ECO:0000256" key="6">
    <source>
        <dbReference type="ARBA" id="ARBA00022824"/>
    </source>
</evidence>
<dbReference type="Proteomes" id="UP000887577">
    <property type="component" value="Unplaced"/>
</dbReference>
<evidence type="ECO:0000313" key="12">
    <source>
        <dbReference type="Proteomes" id="UP000887577"/>
    </source>
</evidence>
<feature type="transmembrane region" description="Helical" evidence="10">
    <location>
        <begin position="98"/>
        <end position="115"/>
    </location>
</feature>
<dbReference type="GO" id="GO:0072546">
    <property type="term" value="C:EMC complex"/>
    <property type="evidence" value="ECO:0007669"/>
    <property type="project" value="InterPro"/>
</dbReference>